<comment type="caution">
    <text evidence="3">The sequence shown here is derived from an EMBL/GenBank/DDBJ whole genome shotgun (WGS) entry which is preliminary data.</text>
</comment>
<dbReference type="PANTHER" id="PTHR47545">
    <property type="entry name" value="MULTIFUNCTIONAL CCA PROTEIN"/>
    <property type="match status" value="1"/>
</dbReference>
<dbReference type="EMBL" id="JAGGJX010000008">
    <property type="protein sequence ID" value="MBP1856413.1"/>
    <property type="molecule type" value="Genomic_DNA"/>
</dbReference>
<evidence type="ECO:0000313" key="3">
    <source>
        <dbReference type="EMBL" id="MBP1856413.1"/>
    </source>
</evidence>
<accession>A0ABS4EEP4</accession>
<protein>
    <submittedName>
        <fullName evidence="3">UTP:GlnB (Protein PII) uridylyltransferase</fullName>
    </submittedName>
</protein>
<dbReference type="CDD" id="cd00077">
    <property type="entry name" value="HDc"/>
    <property type="match status" value="1"/>
</dbReference>
<dbReference type="RefSeq" id="WP_209457722.1">
    <property type="nucleotide sequence ID" value="NZ_BAAACS010000005.1"/>
</dbReference>
<dbReference type="InterPro" id="IPR050124">
    <property type="entry name" value="tRNA_CCA-adding_enzyme"/>
</dbReference>
<dbReference type="Proteomes" id="UP000767291">
    <property type="component" value="Unassembled WGS sequence"/>
</dbReference>
<proteinExistence type="predicted"/>
<evidence type="ECO:0000313" key="4">
    <source>
        <dbReference type="Proteomes" id="UP000767291"/>
    </source>
</evidence>
<dbReference type="Gene3D" id="1.10.3090.10">
    <property type="entry name" value="cca-adding enzyme, domain 2"/>
    <property type="match status" value="1"/>
</dbReference>
<keyword evidence="1" id="KW-0547">Nucleotide-binding</keyword>
<name>A0ABS4EEP4_9FIRM</name>
<dbReference type="InterPro" id="IPR003607">
    <property type="entry name" value="HD/PDEase_dom"/>
</dbReference>
<evidence type="ECO:0000259" key="2">
    <source>
        <dbReference type="Pfam" id="PF01966"/>
    </source>
</evidence>
<dbReference type="GO" id="GO:0016779">
    <property type="term" value="F:nucleotidyltransferase activity"/>
    <property type="evidence" value="ECO:0007669"/>
    <property type="project" value="UniProtKB-KW"/>
</dbReference>
<feature type="domain" description="HD" evidence="2">
    <location>
        <begin position="95"/>
        <end position="166"/>
    </location>
</feature>
<keyword evidence="3" id="KW-0808">Transferase</keyword>
<sequence length="221" mass="25422">MEYAREFIDSFRKFNTSEILINLDRKGILEKIIPQVVEMKRVGECKYHKVNCYEHSINALKEYESIMSVGTLSFFSSHLADFVKNYLDTEVCEKVTKKDALKIGIFLHDVGKPASRTVDSEGRARFRGHEITGADISKDLLSGIVEDVSLTDLVYKYVRHHMTLLQLFKTNDLSKTKLFEIFEELQDDTIGMMILGYADIISTRRLLDPKEDPSILKIFAE</sequence>
<organism evidence="3 4">
    <name type="scientific">Metaclostridioides mangenotii</name>
    <dbReference type="NCBI Taxonomy" id="1540"/>
    <lineage>
        <taxon>Bacteria</taxon>
        <taxon>Bacillati</taxon>
        <taxon>Bacillota</taxon>
        <taxon>Clostridia</taxon>
        <taxon>Peptostreptococcales</taxon>
        <taxon>Peptostreptococcaceae</taxon>
        <taxon>Metaclostridioides</taxon>
    </lineage>
</organism>
<keyword evidence="4" id="KW-1185">Reference proteome</keyword>
<dbReference type="SUPFAM" id="SSF109604">
    <property type="entry name" value="HD-domain/PDEase-like"/>
    <property type="match status" value="1"/>
</dbReference>
<evidence type="ECO:0000256" key="1">
    <source>
        <dbReference type="ARBA" id="ARBA00022741"/>
    </source>
</evidence>
<keyword evidence="3" id="KW-0548">Nucleotidyltransferase</keyword>
<dbReference type="Pfam" id="PF01966">
    <property type="entry name" value="HD"/>
    <property type="match status" value="1"/>
</dbReference>
<gene>
    <name evidence="3" type="ORF">J2Z43_002865</name>
</gene>
<dbReference type="InterPro" id="IPR006674">
    <property type="entry name" value="HD_domain"/>
</dbReference>
<reference evidence="3 4" key="1">
    <citation type="submission" date="2021-03" db="EMBL/GenBank/DDBJ databases">
        <title>Genomic Encyclopedia of Type Strains, Phase IV (KMG-IV): sequencing the most valuable type-strain genomes for metagenomic binning, comparative biology and taxonomic classification.</title>
        <authorList>
            <person name="Goeker M."/>
        </authorList>
    </citation>
    <scope>NUCLEOTIDE SEQUENCE [LARGE SCALE GENOMIC DNA]</scope>
    <source>
        <strain evidence="3 4">DSM 1289</strain>
    </source>
</reference>